<keyword evidence="8" id="KW-0943">RNA-mediated gene silencing</keyword>
<keyword evidence="9 11" id="KW-0539">Nucleus</keyword>
<dbReference type="PANTHER" id="PTHR21358:SF4">
    <property type="entry name" value="PROTEIN MAELSTROM HOMOLOG"/>
    <property type="match status" value="1"/>
</dbReference>
<keyword evidence="4" id="KW-0217">Developmental protein</keyword>
<organism evidence="14 15">
    <name type="scientific">Oryctes borbonicus</name>
    <dbReference type="NCBI Taxonomy" id="1629725"/>
    <lineage>
        <taxon>Eukaryota</taxon>
        <taxon>Metazoa</taxon>
        <taxon>Ecdysozoa</taxon>
        <taxon>Arthropoda</taxon>
        <taxon>Hexapoda</taxon>
        <taxon>Insecta</taxon>
        <taxon>Pterygota</taxon>
        <taxon>Neoptera</taxon>
        <taxon>Endopterygota</taxon>
        <taxon>Coleoptera</taxon>
        <taxon>Polyphaga</taxon>
        <taxon>Scarabaeiformia</taxon>
        <taxon>Scarabaeidae</taxon>
        <taxon>Dynastinae</taxon>
        <taxon>Oryctes</taxon>
    </lineage>
</organism>
<sequence>MGKGNNKGSRNAFYYFLIEFKNQHGRNYKSLAEASIAAGPHWERLSPQQKARYQELAKHNKENQQKQTSIGESVDLVLQEEKQKQERELTVKQEIDNIIRKGINTNTIKDQYFYLMHVNAFCHWEKEDRHFPAEIALAKFNLRNGIITEDVYHKLVHPGPLPLGYSAIAKITAQETHQIQHMENEDNTEEVLMGLIDKLTETADSDSLPPIYVSEKDILMVENVLKNLCRKHGHPNLFLLYSLQYLLFSLKNNISPIGMKVWPTVSVSKLQLEKDVYDFCSGISCAYHENSEIPIYCSQSQVIRWAYIICDNCIGDLGLPIIKGQHVPTNSLTDRQEVATASGISLGRPVNKALSVSSRSTKTNFDSYSDALSETSTVVDESEISSYHGFDSDSQGADDEIEWRHPRRPAPKYRIQQNLSQNSDSVNSQLSQGSSNISEYIPSRRPTSQSSANPIALARN</sequence>
<evidence type="ECO:0000259" key="13">
    <source>
        <dbReference type="PROSITE" id="PS50118"/>
    </source>
</evidence>
<evidence type="ECO:0000256" key="3">
    <source>
        <dbReference type="ARBA" id="ARBA00007057"/>
    </source>
</evidence>
<accession>A0A0T6B2H4</accession>
<dbReference type="GO" id="GO:0043565">
    <property type="term" value="F:sequence-specific DNA binding"/>
    <property type="evidence" value="ECO:0007669"/>
    <property type="project" value="TreeGrafter"/>
</dbReference>
<dbReference type="PROSITE" id="PS50118">
    <property type="entry name" value="HMG_BOX_2"/>
    <property type="match status" value="1"/>
</dbReference>
<comment type="similarity">
    <text evidence="3">Belongs to the maelstrom family.</text>
</comment>
<evidence type="ECO:0000256" key="8">
    <source>
        <dbReference type="ARBA" id="ARBA00023158"/>
    </source>
</evidence>
<feature type="DNA-binding region" description="HMG box" evidence="11">
    <location>
        <begin position="6"/>
        <end position="72"/>
    </location>
</feature>
<name>A0A0T6B2H4_9SCAR</name>
<dbReference type="GO" id="GO:0043186">
    <property type="term" value="C:P granule"/>
    <property type="evidence" value="ECO:0007669"/>
    <property type="project" value="TreeGrafter"/>
</dbReference>
<evidence type="ECO:0000256" key="4">
    <source>
        <dbReference type="ARBA" id="ARBA00022473"/>
    </source>
</evidence>
<feature type="compositionally biased region" description="Polar residues" evidence="12">
    <location>
        <begin position="415"/>
        <end position="438"/>
    </location>
</feature>
<evidence type="ECO:0000256" key="6">
    <source>
        <dbReference type="ARBA" id="ARBA00022782"/>
    </source>
</evidence>
<gene>
    <name evidence="14" type="ORF">AMK59_5331</name>
</gene>
<evidence type="ECO:0000256" key="11">
    <source>
        <dbReference type="PROSITE-ProRule" id="PRU00267"/>
    </source>
</evidence>
<feature type="domain" description="HMG box" evidence="13">
    <location>
        <begin position="6"/>
        <end position="72"/>
    </location>
</feature>
<dbReference type="GO" id="GO:0007283">
    <property type="term" value="P:spermatogenesis"/>
    <property type="evidence" value="ECO:0007669"/>
    <property type="project" value="TreeGrafter"/>
</dbReference>
<feature type="region of interest" description="Disordered" evidence="12">
    <location>
        <begin position="413"/>
        <end position="460"/>
    </location>
</feature>
<dbReference type="InterPro" id="IPR039259">
    <property type="entry name" value="Protein_maelstrom"/>
</dbReference>
<dbReference type="Pfam" id="PF13017">
    <property type="entry name" value="Maelstrom"/>
    <property type="match status" value="1"/>
</dbReference>
<protein>
    <recommendedName>
        <fullName evidence="13">HMG box domain-containing protein</fullName>
    </recommendedName>
</protein>
<evidence type="ECO:0000256" key="7">
    <source>
        <dbReference type="ARBA" id="ARBA00023125"/>
    </source>
</evidence>
<evidence type="ECO:0000313" key="15">
    <source>
        <dbReference type="Proteomes" id="UP000051574"/>
    </source>
</evidence>
<proteinExistence type="inferred from homology"/>
<dbReference type="Proteomes" id="UP000051574">
    <property type="component" value="Unassembled WGS sequence"/>
</dbReference>
<evidence type="ECO:0000256" key="9">
    <source>
        <dbReference type="ARBA" id="ARBA00023242"/>
    </source>
</evidence>
<dbReference type="InterPro" id="IPR036910">
    <property type="entry name" value="HMG_box_dom_sf"/>
</dbReference>
<dbReference type="GO" id="GO:0060964">
    <property type="term" value="P:regulation of miRNA-mediated gene silencing"/>
    <property type="evidence" value="ECO:0007669"/>
    <property type="project" value="InterPro"/>
</dbReference>
<dbReference type="GO" id="GO:0030154">
    <property type="term" value="P:cell differentiation"/>
    <property type="evidence" value="ECO:0007669"/>
    <property type="project" value="UniProtKB-KW"/>
</dbReference>
<dbReference type="PANTHER" id="PTHR21358">
    <property type="entry name" value="PROTEIN MAELSTROM HOMOLOG"/>
    <property type="match status" value="1"/>
</dbReference>
<evidence type="ECO:0000256" key="2">
    <source>
        <dbReference type="ARBA" id="ARBA00004496"/>
    </source>
</evidence>
<dbReference type="CDD" id="cd21992">
    <property type="entry name" value="HMG-box_MAEL"/>
    <property type="match status" value="1"/>
</dbReference>
<dbReference type="GO" id="GO:0034587">
    <property type="term" value="P:piRNA processing"/>
    <property type="evidence" value="ECO:0007669"/>
    <property type="project" value="TreeGrafter"/>
</dbReference>
<reference evidence="14 15" key="1">
    <citation type="submission" date="2015-09" db="EMBL/GenBank/DDBJ databases">
        <title>Draft genome of the scarab beetle Oryctes borbonicus.</title>
        <authorList>
            <person name="Meyer J.M."/>
            <person name="Markov G.V."/>
            <person name="Baskaran P."/>
            <person name="Herrmann M."/>
            <person name="Sommer R.J."/>
            <person name="Roedelsperger C."/>
        </authorList>
    </citation>
    <scope>NUCLEOTIDE SEQUENCE [LARGE SCALE GENOMIC DNA]</scope>
    <source>
        <strain evidence="14">OB123</strain>
        <tissue evidence="14">Whole animal</tissue>
    </source>
</reference>
<dbReference type="SUPFAM" id="SSF47095">
    <property type="entry name" value="HMG-box"/>
    <property type="match status" value="1"/>
</dbReference>
<evidence type="ECO:0000256" key="5">
    <source>
        <dbReference type="ARBA" id="ARBA00022490"/>
    </source>
</evidence>
<comment type="caution">
    <text evidence="14">The sequence shown here is derived from an EMBL/GenBank/DDBJ whole genome shotgun (WGS) entry which is preliminary data.</text>
</comment>
<keyword evidence="6" id="KW-0221">Differentiation</keyword>
<dbReference type="GO" id="GO:0007140">
    <property type="term" value="P:male meiotic nuclear division"/>
    <property type="evidence" value="ECO:0007669"/>
    <property type="project" value="TreeGrafter"/>
</dbReference>
<dbReference type="Gene3D" id="1.10.30.10">
    <property type="entry name" value="High mobility group box domain"/>
    <property type="match status" value="1"/>
</dbReference>
<dbReference type="InterPro" id="IPR009071">
    <property type="entry name" value="HMG_box_dom"/>
</dbReference>
<dbReference type="GO" id="GO:0005634">
    <property type="term" value="C:nucleus"/>
    <property type="evidence" value="ECO:0007669"/>
    <property type="project" value="UniProtKB-SubCell"/>
</dbReference>
<dbReference type="EMBL" id="LJIG01016088">
    <property type="protein sequence ID" value="KRT81651.1"/>
    <property type="molecule type" value="Genomic_DNA"/>
</dbReference>
<dbReference type="OrthoDB" id="24555at2759"/>
<dbReference type="AlphaFoldDB" id="A0A0T6B2H4"/>
<keyword evidence="7 11" id="KW-0238">DNA-binding</keyword>
<evidence type="ECO:0000256" key="12">
    <source>
        <dbReference type="SAM" id="MobiDB-lite"/>
    </source>
</evidence>
<dbReference type="InterPro" id="IPR024970">
    <property type="entry name" value="Maelstrom"/>
</dbReference>
<evidence type="ECO:0000313" key="14">
    <source>
        <dbReference type="EMBL" id="KRT81651.1"/>
    </source>
</evidence>
<comment type="subcellular location">
    <subcellularLocation>
        <location evidence="2">Cytoplasm</location>
    </subcellularLocation>
    <subcellularLocation>
        <location evidence="1">Nucleus</location>
    </subcellularLocation>
</comment>
<evidence type="ECO:0000256" key="1">
    <source>
        <dbReference type="ARBA" id="ARBA00004123"/>
    </source>
</evidence>
<keyword evidence="15" id="KW-1185">Reference proteome</keyword>
<keyword evidence="5" id="KW-0963">Cytoplasm</keyword>
<evidence type="ECO:0000256" key="10">
    <source>
        <dbReference type="ARBA" id="ARBA00023254"/>
    </source>
</evidence>
<keyword evidence="10" id="KW-0469">Meiosis</keyword>
<dbReference type="Pfam" id="PF09011">
    <property type="entry name" value="HMG_box_2"/>
    <property type="match status" value="1"/>
</dbReference>
<dbReference type="GO" id="GO:0045892">
    <property type="term" value="P:negative regulation of DNA-templated transcription"/>
    <property type="evidence" value="ECO:0007669"/>
    <property type="project" value="TreeGrafter"/>
</dbReference>